<evidence type="ECO:0008006" key="9">
    <source>
        <dbReference type="Google" id="ProtNLM"/>
    </source>
</evidence>
<dbReference type="PROSITE" id="PS00028">
    <property type="entry name" value="ZINC_FINGER_C2H2_1"/>
    <property type="match status" value="1"/>
</dbReference>
<dbReference type="GO" id="GO:0036435">
    <property type="term" value="F:K48-linked polyubiquitin modification-dependent protein binding"/>
    <property type="evidence" value="ECO:0007669"/>
    <property type="project" value="TreeGrafter"/>
</dbReference>
<dbReference type="GO" id="GO:0005634">
    <property type="term" value="C:nucleus"/>
    <property type="evidence" value="ECO:0007669"/>
    <property type="project" value="TreeGrafter"/>
</dbReference>
<dbReference type="PANTHER" id="PTHR46340">
    <property type="entry name" value="UBX DOMAIN-CONTAINING PROTEIN 1"/>
    <property type="match status" value="1"/>
</dbReference>
<evidence type="ECO:0000259" key="6">
    <source>
        <dbReference type="PROSITE" id="PS50033"/>
    </source>
</evidence>
<feature type="compositionally biased region" description="Low complexity" evidence="4">
    <location>
        <begin position="217"/>
        <end position="229"/>
    </location>
</feature>
<dbReference type="SUPFAM" id="SSF46934">
    <property type="entry name" value="UBA-like"/>
    <property type="match status" value="1"/>
</dbReference>
<evidence type="ECO:0000256" key="3">
    <source>
        <dbReference type="ARBA" id="ARBA00023054"/>
    </source>
</evidence>
<dbReference type="InterPro" id="IPR015940">
    <property type="entry name" value="UBA"/>
</dbReference>
<feature type="compositionally biased region" description="Basic and acidic residues" evidence="4">
    <location>
        <begin position="191"/>
        <end position="209"/>
    </location>
</feature>
<dbReference type="PROSITE" id="PS50030">
    <property type="entry name" value="UBA"/>
    <property type="match status" value="1"/>
</dbReference>
<keyword evidence="8" id="KW-1185">Reference proteome</keyword>
<proteinExistence type="predicted"/>
<name>A0A1Y2EPV4_9BASI</name>
<dbReference type="GO" id="GO:0031397">
    <property type="term" value="P:negative regulation of protein ubiquitination"/>
    <property type="evidence" value="ECO:0007669"/>
    <property type="project" value="TreeGrafter"/>
</dbReference>
<dbReference type="InterPro" id="IPR013087">
    <property type="entry name" value="Znf_C2H2_type"/>
</dbReference>
<gene>
    <name evidence="7" type="ORF">BCR35DRAFT_307398</name>
</gene>
<dbReference type="OrthoDB" id="10254930at2759"/>
<dbReference type="SUPFAM" id="SSF54236">
    <property type="entry name" value="Ubiquitin-like"/>
    <property type="match status" value="1"/>
</dbReference>
<dbReference type="GO" id="GO:0032435">
    <property type="term" value="P:negative regulation of proteasomal ubiquitin-dependent protein catabolic process"/>
    <property type="evidence" value="ECO:0007669"/>
    <property type="project" value="TreeGrafter"/>
</dbReference>
<protein>
    <recommendedName>
        <fullName evidence="9">Ubiquitin-related domain-containing protein</fullName>
    </recommendedName>
</protein>
<dbReference type="GO" id="GO:0005737">
    <property type="term" value="C:cytoplasm"/>
    <property type="evidence" value="ECO:0007669"/>
    <property type="project" value="UniProtKB-SubCell"/>
</dbReference>
<dbReference type="InterPro" id="IPR001012">
    <property type="entry name" value="UBX_dom"/>
</dbReference>
<dbReference type="Gene3D" id="1.10.8.10">
    <property type="entry name" value="DNA helicase RuvA subunit, C-terminal domain"/>
    <property type="match status" value="1"/>
</dbReference>
<evidence type="ECO:0000259" key="5">
    <source>
        <dbReference type="PROSITE" id="PS50030"/>
    </source>
</evidence>
<feature type="region of interest" description="Disordered" evidence="4">
    <location>
        <begin position="191"/>
        <end position="237"/>
    </location>
</feature>
<dbReference type="Gene3D" id="3.10.20.90">
    <property type="entry name" value="Phosphatidylinositol 3-kinase Catalytic Subunit, Chain A, domain 1"/>
    <property type="match status" value="1"/>
</dbReference>
<evidence type="ECO:0000256" key="1">
    <source>
        <dbReference type="ARBA" id="ARBA00004496"/>
    </source>
</evidence>
<organism evidence="7 8">
    <name type="scientific">Leucosporidium creatinivorum</name>
    <dbReference type="NCBI Taxonomy" id="106004"/>
    <lineage>
        <taxon>Eukaryota</taxon>
        <taxon>Fungi</taxon>
        <taxon>Dikarya</taxon>
        <taxon>Basidiomycota</taxon>
        <taxon>Pucciniomycotina</taxon>
        <taxon>Microbotryomycetes</taxon>
        <taxon>Leucosporidiales</taxon>
        <taxon>Leucosporidium</taxon>
    </lineage>
</organism>
<reference evidence="7 8" key="1">
    <citation type="submission" date="2016-07" db="EMBL/GenBank/DDBJ databases">
        <title>Pervasive Adenine N6-methylation of Active Genes in Fungi.</title>
        <authorList>
            <consortium name="DOE Joint Genome Institute"/>
            <person name="Mondo S.J."/>
            <person name="Dannebaum R.O."/>
            <person name="Kuo R.C."/>
            <person name="Labutti K."/>
            <person name="Haridas S."/>
            <person name="Kuo A."/>
            <person name="Salamov A."/>
            <person name="Ahrendt S.R."/>
            <person name="Lipzen A."/>
            <person name="Sullivan W."/>
            <person name="Andreopoulos W.B."/>
            <person name="Clum A."/>
            <person name="Lindquist E."/>
            <person name="Daum C."/>
            <person name="Ramamoorthy G.K."/>
            <person name="Gryganskyi A."/>
            <person name="Culley D."/>
            <person name="Magnuson J.K."/>
            <person name="James T.Y."/>
            <person name="O'Malley M.A."/>
            <person name="Stajich J.E."/>
            <person name="Spatafora J.W."/>
            <person name="Visel A."/>
            <person name="Grigoriev I.V."/>
        </authorList>
    </citation>
    <scope>NUCLEOTIDE SEQUENCE [LARGE SCALE GENOMIC DNA]</scope>
    <source>
        <strain evidence="7 8">62-1032</strain>
    </source>
</reference>
<dbReference type="InterPro" id="IPR029071">
    <property type="entry name" value="Ubiquitin-like_domsf"/>
</dbReference>
<evidence type="ECO:0000313" key="8">
    <source>
        <dbReference type="Proteomes" id="UP000193467"/>
    </source>
</evidence>
<feature type="region of interest" description="Disordered" evidence="4">
    <location>
        <begin position="127"/>
        <end position="155"/>
    </location>
</feature>
<comment type="caution">
    <text evidence="7">The sequence shown here is derived from an EMBL/GenBank/DDBJ whole genome shotgun (WGS) entry which is preliminary data.</text>
</comment>
<evidence type="ECO:0000256" key="2">
    <source>
        <dbReference type="ARBA" id="ARBA00022490"/>
    </source>
</evidence>
<accession>A0A1Y2EPV4</accession>
<dbReference type="InParanoid" id="A0A1Y2EPV4"/>
<dbReference type="EMBL" id="MCGR01000049">
    <property type="protein sequence ID" value="ORY72885.1"/>
    <property type="molecule type" value="Genomic_DNA"/>
</dbReference>
<dbReference type="PROSITE" id="PS50033">
    <property type="entry name" value="UBX"/>
    <property type="match status" value="1"/>
</dbReference>
<feature type="domain" description="UBX" evidence="6">
    <location>
        <begin position="234"/>
        <end position="311"/>
    </location>
</feature>
<dbReference type="SMART" id="SM00166">
    <property type="entry name" value="UBX"/>
    <property type="match status" value="1"/>
</dbReference>
<dbReference type="InterPro" id="IPR009060">
    <property type="entry name" value="UBA-like_sf"/>
</dbReference>
<sequence>MSDRETLISMGFSEVQVTKALSATKNAGLSPALDYLEKHADEPAAFWETKEEVHEEGDEEGAPGGAAEAKSLTCLDCGKRFRNVALAEYHGTKSGHANFEESQEEIAPLTEEEKAAKLAELKERMAEKKKINAKREAEEAKANEAIRRKGGKDQSAIKAELALKEANKEALQRKKDKLEDAKAKAAVRAQIEADKKARADKAAREKALRDGTPLPGADASAPSAATVAPVEKKSTAASTRLQIRLPSGGQPLVHAVESSATLGEVKSWVLEQTGLGEATFSSAFPRKTYGPGDESKTMTELGLAPSAVLMIQ</sequence>
<evidence type="ECO:0000256" key="4">
    <source>
        <dbReference type="SAM" id="MobiDB-lite"/>
    </source>
</evidence>
<keyword evidence="2" id="KW-0963">Cytoplasm</keyword>
<dbReference type="GO" id="GO:1903094">
    <property type="term" value="P:negative regulation of protein K48-linked deubiquitination"/>
    <property type="evidence" value="ECO:0007669"/>
    <property type="project" value="TreeGrafter"/>
</dbReference>
<comment type="subcellular location">
    <subcellularLocation>
        <location evidence="1">Cytoplasm</location>
    </subcellularLocation>
</comment>
<feature type="domain" description="UBA" evidence="5">
    <location>
        <begin position="1"/>
        <end position="39"/>
    </location>
</feature>
<dbReference type="STRING" id="106004.A0A1Y2EPV4"/>
<dbReference type="Proteomes" id="UP000193467">
    <property type="component" value="Unassembled WGS sequence"/>
</dbReference>
<dbReference type="FunCoup" id="A0A1Y2EPV4">
    <property type="interactions" value="139"/>
</dbReference>
<dbReference type="Pfam" id="PF00789">
    <property type="entry name" value="UBX"/>
    <property type="match status" value="1"/>
</dbReference>
<dbReference type="PANTHER" id="PTHR46340:SF1">
    <property type="entry name" value="UBX DOMAIN-CONTAINING PROTEIN 1"/>
    <property type="match status" value="1"/>
</dbReference>
<feature type="compositionally biased region" description="Basic and acidic residues" evidence="4">
    <location>
        <begin position="127"/>
        <end position="147"/>
    </location>
</feature>
<dbReference type="AlphaFoldDB" id="A0A1Y2EPV4"/>
<dbReference type="Pfam" id="PF22562">
    <property type="entry name" value="UBA_7"/>
    <property type="match status" value="1"/>
</dbReference>
<dbReference type="CDD" id="cd01767">
    <property type="entry name" value="UBX"/>
    <property type="match status" value="1"/>
</dbReference>
<evidence type="ECO:0000313" key="7">
    <source>
        <dbReference type="EMBL" id="ORY72885.1"/>
    </source>
</evidence>
<keyword evidence="3" id="KW-0175">Coiled coil</keyword>